<evidence type="ECO:0000313" key="3">
    <source>
        <dbReference type="Proteomes" id="UP000236751"/>
    </source>
</evidence>
<evidence type="ECO:0000256" key="1">
    <source>
        <dbReference type="SAM" id="Phobius"/>
    </source>
</evidence>
<gene>
    <name evidence="2" type="ORF">SAMN05216403_1365</name>
</gene>
<proteinExistence type="predicted"/>
<accession>A0A1H5XSI4</accession>
<name>A0A1H5XSI4_NITMU</name>
<protein>
    <submittedName>
        <fullName evidence="2">Uncharacterized protein</fullName>
    </submittedName>
</protein>
<reference evidence="2 3" key="1">
    <citation type="submission" date="2016-10" db="EMBL/GenBank/DDBJ databases">
        <authorList>
            <person name="de Groot N.N."/>
        </authorList>
    </citation>
    <scope>NUCLEOTIDE SEQUENCE [LARGE SCALE GENOMIC DNA]</scope>
    <source>
        <strain evidence="2 3">Nl13</strain>
    </source>
</reference>
<dbReference type="EMBL" id="FNVK01000036">
    <property type="protein sequence ID" value="SEG14613.1"/>
    <property type="molecule type" value="Genomic_DNA"/>
</dbReference>
<dbReference type="AlphaFoldDB" id="A0A1H5XSI4"/>
<evidence type="ECO:0000313" key="2">
    <source>
        <dbReference type="EMBL" id="SEG14613.1"/>
    </source>
</evidence>
<feature type="transmembrane region" description="Helical" evidence="1">
    <location>
        <begin position="148"/>
        <end position="170"/>
    </location>
</feature>
<keyword evidence="1" id="KW-0812">Transmembrane</keyword>
<keyword evidence="1" id="KW-1133">Transmembrane helix</keyword>
<keyword evidence="1" id="KW-0472">Membrane</keyword>
<organism evidence="2 3">
    <name type="scientific">Nitrosospira multiformis (strain ATCC 25196 / NCIMB 11849 / C 71)</name>
    <dbReference type="NCBI Taxonomy" id="323848"/>
    <lineage>
        <taxon>Bacteria</taxon>
        <taxon>Pseudomonadati</taxon>
        <taxon>Pseudomonadota</taxon>
        <taxon>Betaproteobacteria</taxon>
        <taxon>Nitrosomonadales</taxon>
        <taxon>Nitrosomonadaceae</taxon>
        <taxon>Nitrosospira</taxon>
    </lineage>
</organism>
<dbReference type="Proteomes" id="UP000236751">
    <property type="component" value="Unassembled WGS sequence"/>
</dbReference>
<sequence>MSGKEAVRKLNNAIPGYFADHPVRIDWTHDFDEFLVVNGLGHLSRHTEIEAVQPVVLLIRGGQHHYGNTSELLIIFYRLQEFNSIHDGHVQVEQDEAGFVAVLIPEVVFSASSPFSRFQMNDLVYHVNLLERPHNRHLVHRLVLTRRIGLFVTLILFSPLSYVICQLSLLSSPCMTLEIRLIFLSNSYCLVCHTHN</sequence>